<dbReference type="Proteomes" id="UP000224854">
    <property type="component" value="Unassembled WGS sequence"/>
</dbReference>
<proteinExistence type="predicted"/>
<comment type="caution">
    <text evidence="2">The sequence shown here is derived from an EMBL/GenBank/DDBJ whole genome shotgun (WGS) entry which is preliminary data.</text>
</comment>
<sequence>MVKKSKVAPPCTWPGFVDPPLVPPATFAAAPLRSPPLSLSLSLSLCLARVRCLRGAHALPGPAPLGPRRGFPPPWFWFDEEQQTYLSLIRGGSGGGNKSPAQRDKTGHSEGQPD</sequence>
<protein>
    <submittedName>
        <fullName evidence="2">Uncharacterized protein</fullName>
    </submittedName>
</protein>
<evidence type="ECO:0000256" key="1">
    <source>
        <dbReference type="SAM" id="MobiDB-lite"/>
    </source>
</evidence>
<evidence type="ECO:0000313" key="3">
    <source>
        <dbReference type="Proteomes" id="UP000224854"/>
    </source>
</evidence>
<organism evidence="2 3">
    <name type="scientific">Ophiocordyceps australis</name>
    <dbReference type="NCBI Taxonomy" id="1399860"/>
    <lineage>
        <taxon>Eukaryota</taxon>
        <taxon>Fungi</taxon>
        <taxon>Dikarya</taxon>
        <taxon>Ascomycota</taxon>
        <taxon>Pezizomycotina</taxon>
        <taxon>Sordariomycetes</taxon>
        <taxon>Hypocreomycetidae</taxon>
        <taxon>Hypocreales</taxon>
        <taxon>Ophiocordycipitaceae</taxon>
        <taxon>Ophiocordyceps</taxon>
    </lineage>
</organism>
<dbReference type="EMBL" id="NJEU01001235">
    <property type="protein sequence ID" value="PHH68036.1"/>
    <property type="molecule type" value="Genomic_DNA"/>
</dbReference>
<name>A0A2C5YK05_9HYPO</name>
<keyword evidence="3" id="KW-1185">Reference proteome</keyword>
<dbReference type="AlphaFoldDB" id="A0A2C5YK05"/>
<reference evidence="2 3" key="1">
    <citation type="submission" date="2017-06" db="EMBL/GenBank/DDBJ databases">
        <title>Ant-infecting Ophiocordyceps genomes reveal a high diversity of potential behavioral manipulation genes and a possible major role for enterotoxins.</title>
        <authorList>
            <person name="De Bekker C."/>
            <person name="Evans H.C."/>
            <person name="Brachmann A."/>
            <person name="Hughes D.P."/>
        </authorList>
    </citation>
    <scope>NUCLEOTIDE SEQUENCE [LARGE SCALE GENOMIC DNA]</scope>
    <source>
        <strain evidence="2 3">1348a</strain>
    </source>
</reference>
<accession>A0A2C5YK05</accession>
<gene>
    <name evidence="2" type="ORF">CDD82_894</name>
</gene>
<feature type="region of interest" description="Disordered" evidence="1">
    <location>
        <begin position="88"/>
        <end position="114"/>
    </location>
</feature>
<evidence type="ECO:0000313" key="2">
    <source>
        <dbReference type="EMBL" id="PHH68036.1"/>
    </source>
</evidence>